<sequence length="182" mass="20816">MIKIVFCSLLTSMFTSTLDLYAGDESGPGSWSVDSVGSCATRYPSNFYMTLHKPNSTAGEFNGTLYLPDGIDDYFSVTYEYTKLDGADHRVRSSAYRPFIYEYTKDAIDGQCHTAAETYPFYFPIPPGLYLFNDYIYHYKDTQLPAEGVYGTFDIYGYLNHRQERVGCMKLRISFQNNKKLV</sequence>
<feature type="signal peptide" evidence="1">
    <location>
        <begin position="1"/>
        <end position="17"/>
    </location>
</feature>
<gene>
    <name evidence="3" type="primary">LOC116413775</name>
</gene>
<keyword evidence="2" id="KW-1185">Reference proteome</keyword>
<name>A0ABM3MB86_GALME</name>
<protein>
    <submittedName>
        <fullName evidence="3">Uncharacterized protein LOC116413775</fullName>
    </submittedName>
</protein>
<evidence type="ECO:0000256" key="1">
    <source>
        <dbReference type="SAM" id="SignalP"/>
    </source>
</evidence>
<dbReference type="Proteomes" id="UP001652740">
    <property type="component" value="Unplaced"/>
</dbReference>
<reference evidence="3" key="1">
    <citation type="submission" date="2025-08" db="UniProtKB">
        <authorList>
            <consortium name="RefSeq"/>
        </authorList>
    </citation>
    <scope>IDENTIFICATION</scope>
    <source>
        <tissue evidence="3">Whole larvae</tissue>
    </source>
</reference>
<proteinExistence type="predicted"/>
<dbReference type="RefSeq" id="XP_052748373.1">
    <property type="nucleotide sequence ID" value="XM_052892413.1"/>
</dbReference>
<feature type="chain" id="PRO_5046257469" evidence="1">
    <location>
        <begin position="18"/>
        <end position="182"/>
    </location>
</feature>
<dbReference type="GeneID" id="116413775"/>
<organism evidence="2 3">
    <name type="scientific">Galleria mellonella</name>
    <name type="common">Greater wax moth</name>
    <dbReference type="NCBI Taxonomy" id="7137"/>
    <lineage>
        <taxon>Eukaryota</taxon>
        <taxon>Metazoa</taxon>
        <taxon>Ecdysozoa</taxon>
        <taxon>Arthropoda</taxon>
        <taxon>Hexapoda</taxon>
        <taxon>Insecta</taxon>
        <taxon>Pterygota</taxon>
        <taxon>Neoptera</taxon>
        <taxon>Endopterygota</taxon>
        <taxon>Lepidoptera</taxon>
        <taxon>Glossata</taxon>
        <taxon>Ditrysia</taxon>
        <taxon>Pyraloidea</taxon>
        <taxon>Pyralidae</taxon>
        <taxon>Galleriinae</taxon>
        <taxon>Galleria</taxon>
    </lineage>
</organism>
<evidence type="ECO:0000313" key="3">
    <source>
        <dbReference type="RefSeq" id="XP_052748373.1"/>
    </source>
</evidence>
<accession>A0ABM3MB86</accession>
<evidence type="ECO:0000313" key="2">
    <source>
        <dbReference type="Proteomes" id="UP001652740"/>
    </source>
</evidence>
<keyword evidence="1" id="KW-0732">Signal</keyword>